<dbReference type="GO" id="GO:0005112">
    <property type="term" value="F:Notch binding"/>
    <property type="evidence" value="ECO:0007669"/>
    <property type="project" value="TreeGrafter"/>
</dbReference>
<dbReference type="OrthoDB" id="5988548at2759"/>
<dbReference type="SUPFAM" id="SSF53448">
    <property type="entry name" value="Nucleotide-diphospho-sugar transferases"/>
    <property type="match status" value="1"/>
</dbReference>
<feature type="region of interest" description="Disordered" evidence="6">
    <location>
        <begin position="50"/>
        <end position="87"/>
    </location>
</feature>
<name>A0A2T7PCI8_POMCA</name>
<evidence type="ECO:0000256" key="2">
    <source>
        <dbReference type="ARBA" id="ARBA00022734"/>
    </source>
</evidence>
<dbReference type="GO" id="GO:0008593">
    <property type="term" value="P:regulation of Notch signaling pathway"/>
    <property type="evidence" value="ECO:0007669"/>
    <property type="project" value="TreeGrafter"/>
</dbReference>
<protein>
    <recommendedName>
        <fullName evidence="5">Polypeptide N-acetylgalactosaminyltransferase</fullName>
        <ecNumber evidence="5">2.4.1.-</ecNumber>
    </recommendedName>
    <alternativeName>
        <fullName evidence="5">Protein-UDP acetylgalactosaminyltransferase</fullName>
    </alternativeName>
</protein>
<evidence type="ECO:0000256" key="1">
    <source>
        <dbReference type="ARBA" id="ARBA00004323"/>
    </source>
</evidence>
<accession>A0A2T7PCI8</accession>
<dbReference type="Gene3D" id="2.80.10.50">
    <property type="match status" value="1"/>
</dbReference>
<reference evidence="8 9" key="1">
    <citation type="submission" date="2018-04" db="EMBL/GenBank/DDBJ databases">
        <title>The genome of golden apple snail Pomacea canaliculata provides insight into stress tolerance and invasive adaptation.</title>
        <authorList>
            <person name="Liu C."/>
            <person name="Liu B."/>
            <person name="Ren Y."/>
            <person name="Zhang Y."/>
            <person name="Wang H."/>
            <person name="Li S."/>
            <person name="Jiang F."/>
            <person name="Yin L."/>
            <person name="Zhang G."/>
            <person name="Qian W."/>
            <person name="Fan W."/>
        </authorList>
    </citation>
    <scope>NUCLEOTIDE SEQUENCE [LARGE SCALE GENOMIC DNA]</scope>
    <source>
        <strain evidence="8">SZHN2017</strain>
        <tissue evidence="8">Muscle</tissue>
    </source>
</reference>
<keyword evidence="5" id="KW-0328">Glycosyltransferase</keyword>
<comment type="pathway">
    <text evidence="5">Protein modification; protein glycosylation.</text>
</comment>
<sequence length="541" mass="61289">MFSLKYAVLNVLVCILAWTVVHYYSDVKSRLFSFTSANLGTAGREALNDVGLEKQSETKESTAAKTTLNENEFPSRHQYDDNQADGGQYDTVLERDNLKKGISTPHQLLTEDYDEQKTYELSLLANQEEYELKQSGMKRHGFNEFVSEKIGLHRNVPDERNELCKTKLYPESLPNVSIVICFHNEAWTTLLRSVHSILDRTPQNLIHEIILIDDNSNMDHLKEKLDIYVEEYLPQTKVVHSEERLGLIRARMLGASHASGFGFPGQPYRSKCTVAGAFVDTDQEAERGCVPQLCLEGSLPMDRKYFYELGEYDAGMDIWGGENVEISFRIWQCGGRLEIIPCSRVGHVFREFRPYSAPGGVETVIRNTARVAEVWLDEYKIVPGEERKIRGSYRHPKETRSPTLIQTALIQHAPSGLCVMLRDTKPDRGGLLKLSQCSKDNDKQIWEIHKNNDRQIKIRGVKLCVEVGWHKHRSVPVLGKCRGSGSSQTWIWRTQEGVTEAFNPGSGQCLAIPGKAGEKQTVVFDFCQPVEAQHFVLVPAD</sequence>
<dbReference type="Gene3D" id="3.90.550.10">
    <property type="entry name" value="Spore Coat Polysaccharide Biosynthesis Protein SpsA, Chain A"/>
    <property type="match status" value="2"/>
</dbReference>
<dbReference type="InterPro" id="IPR035992">
    <property type="entry name" value="Ricin_B-like_lectins"/>
</dbReference>
<dbReference type="EMBL" id="PZQS01000005">
    <property type="protein sequence ID" value="PVD31134.1"/>
    <property type="molecule type" value="Genomic_DNA"/>
</dbReference>
<dbReference type="PANTHER" id="PTHR11675:SF63">
    <property type="entry name" value="POLYPEPTIDE N-ACETYLGALACTOSAMINYLTRANSFERASE"/>
    <property type="match status" value="1"/>
</dbReference>
<dbReference type="STRING" id="400727.A0A2T7PCI8"/>
<keyword evidence="5" id="KW-0812">Transmembrane</keyword>
<comment type="subcellular location">
    <subcellularLocation>
        <location evidence="1 5">Golgi apparatus membrane</location>
        <topology evidence="1 5">Single-pass type II membrane protein</topology>
    </subcellularLocation>
</comment>
<dbReference type="GO" id="GO:0006493">
    <property type="term" value="P:protein O-linked glycosylation"/>
    <property type="evidence" value="ECO:0007669"/>
    <property type="project" value="TreeGrafter"/>
</dbReference>
<dbReference type="SMART" id="SM00458">
    <property type="entry name" value="RICIN"/>
    <property type="match status" value="1"/>
</dbReference>
<evidence type="ECO:0000256" key="4">
    <source>
        <dbReference type="ARBA" id="ARBA00023157"/>
    </source>
</evidence>
<keyword evidence="4 5" id="KW-1015">Disulfide bond</keyword>
<dbReference type="AlphaFoldDB" id="A0A2T7PCI8"/>
<keyword evidence="5" id="KW-0808">Transferase</keyword>
<dbReference type="PROSITE" id="PS50231">
    <property type="entry name" value="RICIN_B_LECTIN"/>
    <property type="match status" value="1"/>
</dbReference>
<organism evidence="8 9">
    <name type="scientific">Pomacea canaliculata</name>
    <name type="common">Golden apple snail</name>
    <dbReference type="NCBI Taxonomy" id="400727"/>
    <lineage>
        <taxon>Eukaryota</taxon>
        <taxon>Metazoa</taxon>
        <taxon>Spiralia</taxon>
        <taxon>Lophotrochozoa</taxon>
        <taxon>Mollusca</taxon>
        <taxon>Gastropoda</taxon>
        <taxon>Caenogastropoda</taxon>
        <taxon>Architaenioglossa</taxon>
        <taxon>Ampullarioidea</taxon>
        <taxon>Ampullariidae</taxon>
        <taxon>Pomacea</taxon>
    </lineage>
</organism>
<keyword evidence="3 5" id="KW-0333">Golgi apparatus</keyword>
<proteinExistence type="inferred from homology"/>
<gene>
    <name evidence="8" type="ORF">C0Q70_10412</name>
</gene>
<evidence type="ECO:0000256" key="6">
    <source>
        <dbReference type="SAM" id="MobiDB-lite"/>
    </source>
</evidence>
<evidence type="ECO:0000313" key="9">
    <source>
        <dbReference type="Proteomes" id="UP000245119"/>
    </source>
</evidence>
<feature type="transmembrane region" description="Helical" evidence="5">
    <location>
        <begin position="6"/>
        <end position="24"/>
    </location>
</feature>
<keyword evidence="5" id="KW-0464">Manganese</keyword>
<evidence type="ECO:0000259" key="7">
    <source>
        <dbReference type="SMART" id="SM00458"/>
    </source>
</evidence>
<dbReference type="EC" id="2.4.1.-" evidence="5"/>
<comment type="similarity">
    <text evidence="5">Belongs to the glycosyltransferase 2 family. GalNAc-T subfamily.</text>
</comment>
<dbReference type="Pfam" id="PF00652">
    <property type="entry name" value="Ricin_B_lectin"/>
    <property type="match status" value="1"/>
</dbReference>
<keyword evidence="5" id="KW-0472">Membrane</keyword>
<comment type="caution">
    <text evidence="8">The sequence shown here is derived from an EMBL/GenBank/DDBJ whole genome shotgun (WGS) entry which is preliminary data.</text>
</comment>
<evidence type="ECO:0000256" key="5">
    <source>
        <dbReference type="RuleBase" id="RU361242"/>
    </source>
</evidence>
<keyword evidence="2 5" id="KW-0430">Lectin</keyword>
<evidence type="ECO:0000313" key="8">
    <source>
        <dbReference type="EMBL" id="PVD31134.1"/>
    </source>
</evidence>
<dbReference type="InterPro" id="IPR029044">
    <property type="entry name" value="Nucleotide-diphossugar_trans"/>
</dbReference>
<dbReference type="SUPFAM" id="SSF50370">
    <property type="entry name" value="Ricin B-like lectins"/>
    <property type="match status" value="1"/>
</dbReference>
<keyword evidence="5" id="KW-1133">Transmembrane helix</keyword>
<feature type="compositionally biased region" description="Polar residues" evidence="6">
    <location>
        <begin position="63"/>
        <end position="72"/>
    </location>
</feature>
<dbReference type="Proteomes" id="UP000245119">
    <property type="component" value="Linkage Group LG5"/>
</dbReference>
<dbReference type="InterPro" id="IPR001173">
    <property type="entry name" value="Glyco_trans_2-like"/>
</dbReference>
<dbReference type="CDD" id="cd23440">
    <property type="entry name" value="beta-trefoil_Ricin_GALNT11"/>
    <property type="match status" value="1"/>
</dbReference>
<dbReference type="GO" id="GO:0004653">
    <property type="term" value="F:polypeptide N-acetylgalactosaminyltransferase activity"/>
    <property type="evidence" value="ECO:0007669"/>
    <property type="project" value="TreeGrafter"/>
</dbReference>
<dbReference type="GO" id="GO:0000139">
    <property type="term" value="C:Golgi membrane"/>
    <property type="evidence" value="ECO:0007669"/>
    <property type="project" value="UniProtKB-SubCell"/>
</dbReference>
<dbReference type="InterPro" id="IPR000772">
    <property type="entry name" value="Ricin_B_lectin"/>
</dbReference>
<feature type="compositionally biased region" description="Basic and acidic residues" evidence="6">
    <location>
        <begin position="51"/>
        <end position="62"/>
    </location>
</feature>
<keyword evidence="9" id="KW-1185">Reference proteome</keyword>
<comment type="cofactor">
    <cofactor evidence="5">
        <name>Mn(2+)</name>
        <dbReference type="ChEBI" id="CHEBI:29035"/>
    </cofactor>
</comment>
<evidence type="ECO:0000256" key="3">
    <source>
        <dbReference type="ARBA" id="ARBA00023034"/>
    </source>
</evidence>
<dbReference type="UniPathway" id="UPA00378"/>
<dbReference type="Pfam" id="PF00535">
    <property type="entry name" value="Glycos_transf_2"/>
    <property type="match status" value="1"/>
</dbReference>
<dbReference type="PANTHER" id="PTHR11675">
    <property type="entry name" value="N-ACETYLGALACTOSAMINYLTRANSFERASE"/>
    <property type="match status" value="1"/>
</dbReference>
<dbReference type="GO" id="GO:0030246">
    <property type="term" value="F:carbohydrate binding"/>
    <property type="evidence" value="ECO:0007669"/>
    <property type="project" value="UniProtKB-KW"/>
</dbReference>
<feature type="domain" description="Ricin B lectin" evidence="7">
    <location>
        <begin position="407"/>
        <end position="538"/>
    </location>
</feature>